<evidence type="ECO:0000259" key="8">
    <source>
        <dbReference type="Pfam" id="PF01379"/>
    </source>
</evidence>
<evidence type="ECO:0000256" key="6">
    <source>
        <dbReference type="ARBA" id="ARBA00048169"/>
    </source>
</evidence>
<dbReference type="Gene3D" id="3.30.160.40">
    <property type="entry name" value="Porphobilinogen deaminase, C-terminal domain"/>
    <property type="match status" value="1"/>
</dbReference>
<gene>
    <name evidence="10" type="ORF">SAMN04488242_2262</name>
</gene>
<comment type="similarity">
    <text evidence="2">Belongs to the HMBS family.</text>
</comment>
<dbReference type="GO" id="GO:0006783">
    <property type="term" value="P:heme biosynthetic process"/>
    <property type="evidence" value="ECO:0007669"/>
    <property type="project" value="TreeGrafter"/>
</dbReference>
<protein>
    <recommendedName>
        <fullName evidence="3 7">Hydroxymethylbilane synthase</fullName>
        <ecNumber evidence="3 7">2.5.1.61</ecNumber>
    </recommendedName>
</protein>
<dbReference type="GO" id="GO:0004418">
    <property type="term" value="F:hydroxymethylbilane synthase activity"/>
    <property type="evidence" value="ECO:0007669"/>
    <property type="project" value="UniProtKB-UniRule"/>
</dbReference>
<keyword evidence="4" id="KW-0808">Transferase</keyword>
<sequence>MKLRLGTRGTDLAKARTNQVAEGLRALGHDVEVVPVTTAEPDANHMDDGLSFRGQFAAELRQALRDGSVDAVVHSTKDIPIGEQRQPDLVIAAVPLRDDWRDALVSRNRLRLRALPRQARVGVTSLRRIAQIRRIRPDLTFVDVGGTMAERLARVQPGDLDAVVLSASALQRTGMIDQVAEFLDILPAPGQGAKSIECRAADRDVMEALAALEDLETRICVAAERDFLFRLGADYRMPVGALVSRRSILNLKAAATSVDGSRYIQLEIGMPTSLLHAKRAGERMAQAFLERGVMEFLSPEALADVRFSAQHDEETGTLDELGPDAPHILLPRQEGRLSSSFRERGISIDTAPLQIATILDGATNLMDDADWVLFPSAHTIWAVREFGWEIPKDKKIAAMGSTTRELLEELGLEVHLSPEGTASSKRLIDLFPEGSGRVVIPCADDLSTRLQDGLSAKGYDVQRMPVYHMVDLEEVAGWVLDGWENARYDAILLTSPSVARSALNLLPRNGTMVLAWDEDTAKVLREAGVDVAAVASTKDDSGVDQLAAAVRERRK</sequence>
<dbReference type="InterPro" id="IPR036108">
    <property type="entry name" value="4pyrrol_syn_uPrphyn_synt_sf"/>
</dbReference>
<dbReference type="Gene3D" id="3.40.190.10">
    <property type="entry name" value="Periplasmic binding protein-like II"/>
    <property type="match status" value="2"/>
</dbReference>
<name>A0A1G9LRA8_9ACTN</name>
<dbReference type="Gene3D" id="3.40.50.10090">
    <property type="match status" value="2"/>
</dbReference>
<dbReference type="Proteomes" id="UP000199475">
    <property type="component" value="Unassembled WGS sequence"/>
</dbReference>
<evidence type="ECO:0000256" key="7">
    <source>
        <dbReference type="NCBIfam" id="TIGR00212"/>
    </source>
</evidence>
<dbReference type="AlphaFoldDB" id="A0A1G9LRA8"/>
<evidence type="ECO:0000256" key="3">
    <source>
        <dbReference type="ARBA" id="ARBA00012655"/>
    </source>
</evidence>
<feature type="domain" description="Tetrapyrrole biosynthesis uroporphyrinogen III synthase" evidence="9">
    <location>
        <begin position="338"/>
        <end position="539"/>
    </location>
</feature>
<organism evidence="10 11">
    <name type="scientific">Tessaracoccus oleiagri</name>
    <dbReference type="NCBI Taxonomy" id="686624"/>
    <lineage>
        <taxon>Bacteria</taxon>
        <taxon>Bacillati</taxon>
        <taxon>Actinomycetota</taxon>
        <taxon>Actinomycetes</taxon>
        <taxon>Propionibacteriales</taxon>
        <taxon>Propionibacteriaceae</taxon>
        <taxon>Tessaracoccus</taxon>
    </lineage>
</organism>
<keyword evidence="5" id="KW-0627">Porphyrin biosynthesis</keyword>
<keyword evidence="11" id="KW-1185">Reference proteome</keyword>
<dbReference type="SUPFAM" id="SSF53850">
    <property type="entry name" value="Periplasmic binding protein-like II"/>
    <property type="match status" value="1"/>
</dbReference>
<dbReference type="InterPro" id="IPR022417">
    <property type="entry name" value="Porphobilin_deaminase_N"/>
</dbReference>
<dbReference type="SUPFAM" id="SSF54782">
    <property type="entry name" value="Porphobilinogen deaminase (hydroxymethylbilane synthase), C-terminal domain"/>
    <property type="match status" value="1"/>
</dbReference>
<dbReference type="InterPro" id="IPR003754">
    <property type="entry name" value="4pyrrol_synth_uPrphyn_synth"/>
</dbReference>
<dbReference type="GO" id="GO:0005737">
    <property type="term" value="C:cytoplasm"/>
    <property type="evidence" value="ECO:0007669"/>
    <property type="project" value="UniProtKB-UniRule"/>
</dbReference>
<evidence type="ECO:0000256" key="1">
    <source>
        <dbReference type="ARBA" id="ARBA00002869"/>
    </source>
</evidence>
<dbReference type="GO" id="GO:0004852">
    <property type="term" value="F:uroporphyrinogen-III synthase activity"/>
    <property type="evidence" value="ECO:0007669"/>
    <property type="project" value="InterPro"/>
</dbReference>
<dbReference type="EMBL" id="FNGP01000004">
    <property type="protein sequence ID" value="SDL64281.1"/>
    <property type="molecule type" value="Genomic_DNA"/>
</dbReference>
<dbReference type="RefSeq" id="WP_093252213.1">
    <property type="nucleotide sequence ID" value="NZ_FNGP01000004.1"/>
</dbReference>
<comment type="function">
    <text evidence="1">Tetrapolymerization of the monopyrrole PBG into the hydroxymethylbilane pre-uroporphyrinogen in several discrete steps.</text>
</comment>
<evidence type="ECO:0000256" key="2">
    <source>
        <dbReference type="ARBA" id="ARBA00005638"/>
    </source>
</evidence>
<dbReference type="PANTHER" id="PTHR11557:SF0">
    <property type="entry name" value="PORPHOBILINOGEN DEAMINASE"/>
    <property type="match status" value="1"/>
</dbReference>
<dbReference type="SUPFAM" id="SSF69618">
    <property type="entry name" value="HemD-like"/>
    <property type="match status" value="1"/>
</dbReference>
<evidence type="ECO:0000313" key="11">
    <source>
        <dbReference type="Proteomes" id="UP000199475"/>
    </source>
</evidence>
<reference evidence="10 11" key="1">
    <citation type="submission" date="2016-10" db="EMBL/GenBank/DDBJ databases">
        <authorList>
            <person name="de Groot N.N."/>
        </authorList>
    </citation>
    <scope>NUCLEOTIDE SEQUENCE [LARGE SCALE GENOMIC DNA]</scope>
    <source>
        <strain evidence="10 11">CGMCC 1.9159</strain>
    </source>
</reference>
<evidence type="ECO:0000259" key="9">
    <source>
        <dbReference type="Pfam" id="PF02602"/>
    </source>
</evidence>
<dbReference type="Pfam" id="PF02602">
    <property type="entry name" value="HEM4"/>
    <property type="match status" value="1"/>
</dbReference>
<evidence type="ECO:0000256" key="4">
    <source>
        <dbReference type="ARBA" id="ARBA00022679"/>
    </source>
</evidence>
<comment type="catalytic activity">
    <reaction evidence="6">
        <text>4 porphobilinogen + H2O = hydroxymethylbilane + 4 NH4(+)</text>
        <dbReference type="Rhea" id="RHEA:13185"/>
        <dbReference type="ChEBI" id="CHEBI:15377"/>
        <dbReference type="ChEBI" id="CHEBI:28938"/>
        <dbReference type="ChEBI" id="CHEBI:57845"/>
        <dbReference type="ChEBI" id="CHEBI:58126"/>
        <dbReference type="EC" id="2.5.1.61"/>
    </reaction>
</comment>
<feature type="domain" description="Porphobilinogen deaminase N-terminal" evidence="8">
    <location>
        <begin position="3"/>
        <end position="206"/>
    </location>
</feature>
<dbReference type="EC" id="2.5.1.61" evidence="3 7"/>
<dbReference type="PRINTS" id="PR00151">
    <property type="entry name" value="PORPHBDMNASE"/>
</dbReference>
<dbReference type="InterPro" id="IPR000860">
    <property type="entry name" value="HemC"/>
</dbReference>
<evidence type="ECO:0000256" key="5">
    <source>
        <dbReference type="ARBA" id="ARBA00023244"/>
    </source>
</evidence>
<dbReference type="STRING" id="686624.SAMN04488242_2262"/>
<accession>A0A1G9LRA8</accession>
<dbReference type="NCBIfam" id="TIGR00212">
    <property type="entry name" value="hemC"/>
    <property type="match status" value="1"/>
</dbReference>
<dbReference type="CDD" id="cd06578">
    <property type="entry name" value="HemD"/>
    <property type="match status" value="1"/>
</dbReference>
<proteinExistence type="inferred from homology"/>
<dbReference type="Pfam" id="PF01379">
    <property type="entry name" value="Porphobil_deam"/>
    <property type="match status" value="1"/>
</dbReference>
<dbReference type="OrthoDB" id="9810298at2"/>
<dbReference type="InterPro" id="IPR036803">
    <property type="entry name" value="Porphobilinogen_deaminase_C_sf"/>
</dbReference>
<dbReference type="PANTHER" id="PTHR11557">
    <property type="entry name" value="PORPHOBILINOGEN DEAMINASE"/>
    <property type="match status" value="1"/>
</dbReference>
<evidence type="ECO:0000313" key="10">
    <source>
        <dbReference type="EMBL" id="SDL64281.1"/>
    </source>
</evidence>